<reference evidence="1" key="1">
    <citation type="submission" date="2023-07" db="EMBL/GenBank/DDBJ databases">
        <title>The genome sequence of Rhodocytophaga aerolata KACC 12507.</title>
        <authorList>
            <person name="Zhang X."/>
        </authorList>
    </citation>
    <scope>NUCLEOTIDE SEQUENCE</scope>
    <source>
        <strain evidence="1">KACC 12507</strain>
    </source>
</reference>
<dbReference type="EMBL" id="JAUKPO010000017">
    <property type="protein sequence ID" value="MDO1449184.1"/>
    <property type="molecule type" value="Genomic_DNA"/>
</dbReference>
<dbReference type="Proteomes" id="UP001168528">
    <property type="component" value="Unassembled WGS sequence"/>
</dbReference>
<evidence type="ECO:0000313" key="1">
    <source>
        <dbReference type="EMBL" id="MDO1449184.1"/>
    </source>
</evidence>
<organism evidence="1 2">
    <name type="scientific">Rhodocytophaga aerolata</name>
    <dbReference type="NCBI Taxonomy" id="455078"/>
    <lineage>
        <taxon>Bacteria</taxon>
        <taxon>Pseudomonadati</taxon>
        <taxon>Bacteroidota</taxon>
        <taxon>Cytophagia</taxon>
        <taxon>Cytophagales</taxon>
        <taxon>Rhodocytophagaceae</taxon>
        <taxon>Rhodocytophaga</taxon>
    </lineage>
</organism>
<comment type="caution">
    <text evidence="1">The sequence shown here is derived from an EMBL/GenBank/DDBJ whole genome shotgun (WGS) entry which is preliminary data.</text>
</comment>
<keyword evidence="2" id="KW-1185">Reference proteome</keyword>
<gene>
    <name evidence="1" type="ORF">Q0590_23105</name>
</gene>
<proteinExistence type="predicted"/>
<protein>
    <submittedName>
        <fullName evidence="1">Uncharacterized protein</fullName>
    </submittedName>
</protein>
<dbReference type="RefSeq" id="WP_302039988.1">
    <property type="nucleotide sequence ID" value="NZ_JAUKPO010000017.1"/>
</dbReference>
<name>A0ABT8RCX6_9BACT</name>
<sequence length="235" mass="27450">MENSELLTKVINLGKLFVKELGLEPGVDTFSRWMAHYIAEKMTLAENLPSGKEKDDAEKDCFETILKLWKHRSFLPNGRRPLENFEPILKVIKSLDPESSEPFFYKLTKNKLLEIETDNPIYHKIKDYLENTLQIDRVAKIWIEYLLNQAAIKASDENTEGWLNIAGDIPDNDDVQAIKIILEDLEDIDSEELKEEQLISSWEKSQIKKRIEELEKFAELNTFLLNHYKADLLRL</sequence>
<evidence type="ECO:0000313" key="2">
    <source>
        <dbReference type="Proteomes" id="UP001168528"/>
    </source>
</evidence>
<accession>A0ABT8RCX6</accession>